<organism evidence="2 3">
    <name type="scientific">Brassica cretica</name>
    <name type="common">Mustard</name>
    <dbReference type="NCBI Taxonomy" id="69181"/>
    <lineage>
        <taxon>Eukaryota</taxon>
        <taxon>Viridiplantae</taxon>
        <taxon>Streptophyta</taxon>
        <taxon>Embryophyta</taxon>
        <taxon>Tracheophyta</taxon>
        <taxon>Spermatophyta</taxon>
        <taxon>Magnoliopsida</taxon>
        <taxon>eudicotyledons</taxon>
        <taxon>Gunneridae</taxon>
        <taxon>Pentapetalae</taxon>
        <taxon>rosids</taxon>
        <taxon>malvids</taxon>
        <taxon>Brassicales</taxon>
        <taxon>Brassicaceae</taxon>
        <taxon>Brassiceae</taxon>
        <taxon>Brassica</taxon>
    </lineage>
</organism>
<feature type="region of interest" description="Disordered" evidence="1">
    <location>
        <begin position="699"/>
        <end position="719"/>
    </location>
</feature>
<reference evidence="2 3" key="1">
    <citation type="journal article" date="2020" name="BMC Genomics">
        <title>Intraspecific diversification of the crop wild relative Brassica cretica Lam. using demographic model selection.</title>
        <authorList>
            <person name="Kioukis A."/>
            <person name="Michalopoulou V.A."/>
            <person name="Briers L."/>
            <person name="Pirintsos S."/>
            <person name="Studholme D.J."/>
            <person name="Pavlidis P."/>
            <person name="Sarris P.F."/>
        </authorList>
    </citation>
    <scope>NUCLEOTIDE SEQUENCE [LARGE SCALE GENOMIC DNA]</scope>
    <source>
        <strain evidence="3">cv. PFS-1207/04</strain>
    </source>
</reference>
<name>A0ABQ7ELM5_BRACR</name>
<evidence type="ECO:0008006" key="4">
    <source>
        <dbReference type="Google" id="ProtNLM"/>
    </source>
</evidence>
<feature type="region of interest" description="Disordered" evidence="1">
    <location>
        <begin position="403"/>
        <end position="434"/>
    </location>
</feature>
<dbReference type="Gene3D" id="2.40.70.10">
    <property type="entry name" value="Acid Proteases"/>
    <property type="match status" value="1"/>
</dbReference>
<evidence type="ECO:0000313" key="2">
    <source>
        <dbReference type="EMBL" id="KAF3597250.1"/>
    </source>
</evidence>
<evidence type="ECO:0000256" key="1">
    <source>
        <dbReference type="SAM" id="MobiDB-lite"/>
    </source>
</evidence>
<dbReference type="PANTHER" id="PTHR33067:SF31">
    <property type="entry name" value="RNA-DIRECTED DNA POLYMERASE"/>
    <property type="match status" value="1"/>
</dbReference>
<keyword evidence="3" id="KW-1185">Reference proteome</keyword>
<protein>
    <recommendedName>
        <fullName evidence="4">Aspartic peptidase DDI1-type domain-containing protein</fullName>
    </recommendedName>
</protein>
<feature type="compositionally biased region" description="Acidic residues" evidence="1">
    <location>
        <begin position="249"/>
        <end position="261"/>
    </location>
</feature>
<accession>A0ABQ7ELM5</accession>
<sequence>MPKIDVARLNALKPKPKPSENPPETVRIPSDDGEYSMEVDRVPMGRTLRKRKEKVEKHLKRGANDKEKESFPKRVFRIPIDKPFEEAYYTHRLWMFFRETREKEEDIKRMFCEAREKMRKRVTLKKKSDPGKFTIPCTVKGIEFPHALCDTGTSINILPGVMADHLGLQIGNALVPVDFHVLDIKLNWNYSLLLVRAFLSTTSSRRINDPGIIAACHCGVEYETEYSTSIKTHIATSIDSGHQKSTDTQQEESVDSSPDDWENDYYNPTIAAYTRQNMHTEEYDENYEDGRATEYKAILDEEDTLLHHSSWKRNTPSIDITCSPSIDTQPHQRNQKRASTDIADYSSIDTKVNCVREGDYSIGSRADDHHHKSYAVEIEIYGEDELHEGFTYEEFLNMQRRDETDQHQGEAAWGRTRPSHPIDRASRPSIDINPSTSIDVAHTISIDIRCKPKTAVSEKDKFDNKYLTPGEFGIFRDPDGYARAIDGRILHVSRKDIADILQTANGAENLFVHQRNILEYQQKDTKEFYDTAGGIDKSFKQRSRHPTRPSIDVDVPTSVDRRPEFGRRAFDFYGTRNFYWEEKNEYGVYRDDQGYARDLEGRTIHVHNRDIRRLMERASRDEPSYICLPEHARSFTQTKLVPEIYTKDEINEMFYGVCGAQEKYEGDFKMKLDGVNYPLNDSIGHHASIDSRLPTSIDQRLPASVDNNPPHSPPMKSQQGELVDIQSYIACRPEASASIDRHNNISTDIRRQTLVDDATNRSRLVP</sequence>
<evidence type="ECO:0000313" key="3">
    <source>
        <dbReference type="Proteomes" id="UP000266723"/>
    </source>
</evidence>
<dbReference type="PANTHER" id="PTHR33067">
    <property type="entry name" value="RNA-DIRECTED DNA POLYMERASE-RELATED"/>
    <property type="match status" value="1"/>
</dbReference>
<dbReference type="EMBL" id="QGKV02000299">
    <property type="protein sequence ID" value="KAF3597250.1"/>
    <property type="molecule type" value="Genomic_DNA"/>
</dbReference>
<comment type="caution">
    <text evidence="2">The sequence shown here is derived from an EMBL/GenBank/DDBJ whole genome shotgun (WGS) entry which is preliminary data.</text>
</comment>
<dbReference type="InterPro" id="IPR021109">
    <property type="entry name" value="Peptidase_aspartic_dom_sf"/>
</dbReference>
<feature type="region of interest" description="Disordered" evidence="1">
    <location>
        <begin position="1"/>
        <end position="36"/>
    </location>
</feature>
<feature type="compositionally biased region" description="Polar residues" evidence="1">
    <location>
        <begin position="705"/>
        <end position="719"/>
    </location>
</feature>
<gene>
    <name evidence="2" type="ORF">DY000_02022495</name>
</gene>
<dbReference type="Proteomes" id="UP000266723">
    <property type="component" value="Unassembled WGS sequence"/>
</dbReference>
<feature type="region of interest" description="Disordered" evidence="1">
    <location>
        <begin position="238"/>
        <end position="261"/>
    </location>
</feature>
<proteinExistence type="predicted"/>